<dbReference type="InterPro" id="IPR001611">
    <property type="entry name" value="Leu-rich_rpt"/>
</dbReference>
<dbReference type="Gene3D" id="1.10.510.10">
    <property type="entry name" value="Transferase(Phosphotransferase) domain 1"/>
    <property type="match status" value="2"/>
</dbReference>
<dbReference type="Gene3D" id="3.30.200.20">
    <property type="entry name" value="Phosphorylase Kinase, domain 1"/>
    <property type="match status" value="1"/>
</dbReference>
<proteinExistence type="inferred from homology"/>
<dbReference type="VEuPathDB" id="VectorBase:AALB005959"/>
<feature type="compositionally biased region" description="Basic and acidic residues" evidence="13">
    <location>
        <begin position="1183"/>
        <end position="1193"/>
    </location>
</feature>
<dbReference type="SMART" id="SM00365">
    <property type="entry name" value="LRR_SD22"/>
    <property type="match status" value="3"/>
</dbReference>
<dbReference type="Proteomes" id="UP000069272">
    <property type="component" value="Chromosome 2R"/>
</dbReference>
<comment type="catalytic activity">
    <reaction evidence="12">
        <text>L-seryl-[protein] + ATP = O-phospho-L-seryl-[protein] + ADP + H(+)</text>
        <dbReference type="Rhea" id="RHEA:17989"/>
        <dbReference type="Rhea" id="RHEA-COMP:9863"/>
        <dbReference type="Rhea" id="RHEA-COMP:11604"/>
        <dbReference type="ChEBI" id="CHEBI:15378"/>
        <dbReference type="ChEBI" id="CHEBI:29999"/>
        <dbReference type="ChEBI" id="CHEBI:30616"/>
        <dbReference type="ChEBI" id="CHEBI:83421"/>
        <dbReference type="ChEBI" id="CHEBI:456216"/>
        <dbReference type="EC" id="2.7.11.1"/>
    </reaction>
</comment>
<protein>
    <recommendedName>
        <fullName evidence="3">3-phosphoinositide-dependent protein kinase 1</fullName>
        <ecNumber evidence="2">2.7.11.1</ecNumber>
    </recommendedName>
</protein>
<evidence type="ECO:0000256" key="5">
    <source>
        <dbReference type="ARBA" id="ARBA00022614"/>
    </source>
</evidence>
<feature type="compositionally biased region" description="Polar residues" evidence="13">
    <location>
        <begin position="1229"/>
        <end position="1246"/>
    </location>
</feature>
<dbReference type="PROSITE" id="PS00108">
    <property type="entry name" value="PROTEIN_KINASE_ST"/>
    <property type="match status" value="1"/>
</dbReference>
<dbReference type="PANTHER" id="PTHR24356:SF163">
    <property type="entry name" value="3-PHOSPHOINOSITIDE-DEPENDENT PROTEIN KINASE 1-RELATED"/>
    <property type="match status" value="1"/>
</dbReference>
<feature type="region of interest" description="Disordered" evidence="13">
    <location>
        <begin position="177"/>
        <end position="249"/>
    </location>
</feature>
<dbReference type="InterPro" id="IPR011009">
    <property type="entry name" value="Kinase-like_dom_sf"/>
</dbReference>
<feature type="compositionally biased region" description="Low complexity" evidence="13">
    <location>
        <begin position="429"/>
        <end position="441"/>
    </location>
</feature>
<keyword evidence="6" id="KW-0808">Transferase</keyword>
<dbReference type="Pfam" id="PF13855">
    <property type="entry name" value="LRR_8"/>
    <property type="match status" value="2"/>
</dbReference>
<feature type="compositionally biased region" description="Basic and acidic residues" evidence="13">
    <location>
        <begin position="1216"/>
        <end position="1228"/>
    </location>
</feature>
<dbReference type="STRING" id="7167.A0A182FRT2"/>
<organism evidence="14 15">
    <name type="scientific">Anopheles albimanus</name>
    <name type="common">New world malaria mosquito</name>
    <dbReference type="NCBI Taxonomy" id="7167"/>
    <lineage>
        <taxon>Eukaryota</taxon>
        <taxon>Metazoa</taxon>
        <taxon>Ecdysozoa</taxon>
        <taxon>Arthropoda</taxon>
        <taxon>Hexapoda</taxon>
        <taxon>Insecta</taxon>
        <taxon>Pterygota</taxon>
        <taxon>Neoptera</taxon>
        <taxon>Endopterygota</taxon>
        <taxon>Diptera</taxon>
        <taxon>Nematocera</taxon>
        <taxon>Culicoidea</taxon>
        <taxon>Culicidae</taxon>
        <taxon>Anophelinae</taxon>
        <taxon>Anopheles</taxon>
    </lineage>
</organism>
<dbReference type="SMART" id="SM00364">
    <property type="entry name" value="LRR_BAC"/>
    <property type="match status" value="4"/>
</dbReference>
<dbReference type="InterPro" id="IPR050236">
    <property type="entry name" value="Ser_Thr_kinase_AGC"/>
</dbReference>
<dbReference type="Pfam" id="PF00069">
    <property type="entry name" value="Pkinase"/>
    <property type="match status" value="2"/>
</dbReference>
<dbReference type="CDD" id="cd05581">
    <property type="entry name" value="STKc_PDK1"/>
    <property type="match status" value="1"/>
</dbReference>
<dbReference type="FunFam" id="1.10.510.10:FF:000587">
    <property type="entry name" value="Phosphoinositide-dependent kinase 1, isoform F"/>
    <property type="match status" value="1"/>
</dbReference>
<keyword evidence="7" id="KW-0677">Repeat</keyword>
<dbReference type="InterPro" id="IPR011993">
    <property type="entry name" value="PH-like_dom_sf"/>
</dbReference>
<dbReference type="EC" id="2.7.11.1" evidence="2"/>
<keyword evidence="4" id="KW-0723">Serine/threonine-protein kinase</keyword>
<name>A0A182FRT2_ANOAL</name>
<reference evidence="14" key="2">
    <citation type="submission" date="2022-08" db="UniProtKB">
        <authorList>
            <consortium name="EnsemblMetazoa"/>
        </authorList>
    </citation>
    <scope>IDENTIFICATION</scope>
    <source>
        <strain evidence="14">STECLA/ALBI9_A</strain>
    </source>
</reference>
<dbReference type="FunFam" id="1.10.510.10:FF:000405">
    <property type="entry name" value="Mitogen-activated protein kinase"/>
    <property type="match status" value="1"/>
</dbReference>
<dbReference type="Gene3D" id="3.80.10.10">
    <property type="entry name" value="Ribonuclease Inhibitor"/>
    <property type="match status" value="2"/>
</dbReference>
<evidence type="ECO:0000256" key="13">
    <source>
        <dbReference type="SAM" id="MobiDB-lite"/>
    </source>
</evidence>
<feature type="region of interest" description="Disordered" evidence="13">
    <location>
        <begin position="412"/>
        <end position="449"/>
    </location>
</feature>
<keyword evidence="10" id="KW-0067">ATP-binding</keyword>
<dbReference type="InterPro" id="IPR000719">
    <property type="entry name" value="Prot_kinase_dom"/>
</dbReference>
<evidence type="ECO:0000256" key="10">
    <source>
        <dbReference type="ARBA" id="ARBA00022840"/>
    </source>
</evidence>
<evidence type="ECO:0000256" key="3">
    <source>
        <dbReference type="ARBA" id="ARBA00018538"/>
    </source>
</evidence>
<dbReference type="PROSITE" id="PS51450">
    <property type="entry name" value="LRR"/>
    <property type="match status" value="2"/>
</dbReference>
<dbReference type="FunFam" id="3.30.200.20:FF:000191">
    <property type="entry name" value="3-phosphoinositide-dependent protein kinase 2-like"/>
    <property type="match status" value="1"/>
</dbReference>
<evidence type="ECO:0000313" key="15">
    <source>
        <dbReference type="Proteomes" id="UP000069272"/>
    </source>
</evidence>
<evidence type="ECO:0000256" key="12">
    <source>
        <dbReference type="ARBA" id="ARBA00048679"/>
    </source>
</evidence>
<dbReference type="GO" id="GO:0035556">
    <property type="term" value="P:intracellular signal transduction"/>
    <property type="evidence" value="ECO:0007669"/>
    <property type="project" value="TreeGrafter"/>
</dbReference>
<evidence type="ECO:0000256" key="11">
    <source>
        <dbReference type="ARBA" id="ARBA00047899"/>
    </source>
</evidence>
<dbReference type="InterPro" id="IPR032675">
    <property type="entry name" value="LRR_dom_sf"/>
</dbReference>
<evidence type="ECO:0000313" key="14">
    <source>
        <dbReference type="EnsemblMetazoa" id="AALB009258-PA"/>
    </source>
</evidence>
<feature type="region of interest" description="Disordered" evidence="13">
    <location>
        <begin position="1"/>
        <end position="20"/>
    </location>
</feature>
<dbReference type="InterPro" id="IPR008271">
    <property type="entry name" value="Ser/Thr_kinase_AS"/>
</dbReference>
<accession>A0A182FRT2</accession>
<comment type="catalytic activity">
    <reaction evidence="11">
        <text>L-threonyl-[protein] + ATP = O-phospho-L-threonyl-[protein] + ADP + H(+)</text>
        <dbReference type="Rhea" id="RHEA:46608"/>
        <dbReference type="Rhea" id="RHEA-COMP:11060"/>
        <dbReference type="Rhea" id="RHEA-COMP:11605"/>
        <dbReference type="ChEBI" id="CHEBI:15378"/>
        <dbReference type="ChEBI" id="CHEBI:30013"/>
        <dbReference type="ChEBI" id="CHEBI:30616"/>
        <dbReference type="ChEBI" id="CHEBI:61977"/>
        <dbReference type="ChEBI" id="CHEBI:456216"/>
        <dbReference type="EC" id="2.7.11.1"/>
    </reaction>
</comment>
<reference evidence="14 15" key="1">
    <citation type="journal article" date="2017" name="G3 (Bethesda)">
        <title>The Physical Genome Mapping of Anopheles albimanus Corrected Scaffold Misassemblies and Identified Interarm Rearrangements in Genus Anopheles.</title>
        <authorList>
            <person name="Artemov G.N."/>
            <person name="Peery A.N."/>
            <person name="Jiang X."/>
            <person name="Tu Z."/>
            <person name="Stegniy V.N."/>
            <person name="Sharakhova M.V."/>
            <person name="Sharakhov I.V."/>
        </authorList>
    </citation>
    <scope>NUCLEOTIDE SEQUENCE [LARGE SCALE GENOMIC DNA]</scope>
    <source>
        <strain evidence="14 15">ALBI9_A</strain>
    </source>
</reference>
<evidence type="ECO:0000256" key="4">
    <source>
        <dbReference type="ARBA" id="ARBA00022527"/>
    </source>
</evidence>
<evidence type="ECO:0000256" key="1">
    <source>
        <dbReference type="ARBA" id="ARBA00010006"/>
    </source>
</evidence>
<dbReference type="VEuPathDB" id="VectorBase:AALB017609"/>
<feature type="compositionally biased region" description="Acidic residues" evidence="13">
    <location>
        <begin position="412"/>
        <end position="421"/>
    </location>
</feature>
<dbReference type="AlphaFoldDB" id="A0A182FRT2"/>
<keyword evidence="9" id="KW-0418">Kinase</keyword>
<dbReference type="SMART" id="SM00369">
    <property type="entry name" value="LRR_TYP"/>
    <property type="match status" value="7"/>
</dbReference>
<evidence type="ECO:0000256" key="8">
    <source>
        <dbReference type="ARBA" id="ARBA00022741"/>
    </source>
</evidence>
<dbReference type="InterPro" id="IPR017441">
    <property type="entry name" value="Protein_kinase_ATP_BS"/>
</dbReference>
<evidence type="ECO:0000256" key="2">
    <source>
        <dbReference type="ARBA" id="ARBA00012513"/>
    </source>
</evidence>
<evidence type="ECO:0000256" key="7">
    <source>
        <dbReference type="ARBA" id="ARBA00022737"/>
    </source>
</evidence>
<keyword evidence="15" id="KW-1185">Reference proteome</keyword>
<evidence type="ECO:0000256" key="9">
    <source>
        <dbReference type="ARBA" id="ARBA00022777"/>
    </source>
</evidence>
<comment type="similarity">
    <text evidence="1">Belongs to the protein kinase superfamily. AGC Ser/Thr protein kinase family. PDPK1 subfamily.</text>
</comment>
<dbReference type="InterPro" id="IPR003591">
    <property type="entry name" value="Leu-rich_rpt_typical-subtyp"/>
</dbReference>
<sequence length="1246" mass="139932">MENRPPASSSSSTSGGGSGRRMSPIDFYFGKLLGEGSFSCVYLAKEVRTAKKYAIKVCEKRLILREKKQEYVKREREVLNRLSGRPGFLGLYCTFQDRSRLYFVMTYACNGTLLSLLSRPSFTLDCARFYAAEILLALETMHDLGILHRDIKPENILLDQHMHVLMADFGSSKLDYQEEVEQPKNEEQPDVSAAKPNDAPPSPTMSSARKHAEQVLGKSIEKANEEDNDSGTDTDDRHPSSRGAKRRSFVGTAQYVSPEILTGTPSSPASDLWSYACTIYQMVCGVPPFRAASEYLIFQKILRCQVNYGEGFDPTAKDLVTRLLQIEQCKRLGAHDQPRYCTLRAHPFFRGIQFEQLRSTPAPIPPTEDTVLHGETAANVANSYFPEGMKPGLDDRQLTRLLDFKLASVGVSDDDDDDDTDGGSGTGRRSGSVGSGAASDTRSGAAARTAAPMKFTKSFTDGTSIDGSKHDTATLAMWEPFAEGEKILKLGYVHKRKGLFARRRLFLLTTGPRLIYIDPVNMVKKGEIPWTRELSVEAKNFKTFYVHTLYYATAALEQPLALLDCPPECMCERILEENLHPPAELTSKEQSFPEVGSDEEGGNMAVHALCMIGQGSAFVRIEDLLSLDTTVLKIIYTSHTESYQLNASNLVRFAHLRELRLQSVKPHMLSFDIDVTLPVERLHLESLDLLKSEMPNVIDRTVPTMADLGLAPSGTGGDQQAATAYEIIDHSLELAANAESDESSNALVETFELEIVPYEVYKRDLASTNNISFYGWTNLTNLAIHDCQLESLHPDFLYGLEKLQRLSLQHNQLKVLPAFAFYGAPNIRILSLANNTLLEISYYSLAGLLELQVLDLSANNISKVSELTFPPFPRLAKLDLRQNPIDYVFDNSFVIANMTRSLFIGSDTVGLKVAARKPFQGLAQMELLEIRNLHQPTLTQYLFRGLSALRTLRLLEGNISFIEYDSFAEMKNLTELSAAHCAIEAISMDAFFGVKRLRTIDISFNRLTELPVGLFDELLQLVELYLQGNRLTQLPTDFFRRLAPSVALVRLTDNPWQCSCSMVQWRQAITNRMKISNVSAKGASTSAYIYSSKLTPRCSEPLHKIHNRGIYYVIRKNLVCHTEDSKYAKMALRISELNRRKQLMLLEKRAATQRALPHHSQGIVQQPKPSFGNPIPHNPLASRELDSKKEHPYQRPVAVVPKSMLFEQKRRRLQQKLRDKQAKPEPRDPQNQQLPQHRVSSNDLEY</sequence>
<dbReference type="SUPFAM" id="SSF56112">
    <property type="entry name" value="Protein kinase-like (PK-like)"/>
    <property type="match status" value="1"/>
</dbReference>
<dbReference type="EnsemblMetazoa" id="AALB009258-RA">
    <property type="protein sequence ID" value="AALB009258-PA"/>
    <property type="gene ID" value="AALB009258"/>
</dbReference>
<dbReference type="Pfam" id="PF14593">
    <property type="entry name" value="PH_3"/>
    <property type="match status" value="1"/>
</dbReference>
<dbReference type="PROSITE" id="PS00107">
    <property type="entry name" value="PROTEIN_KINASE_ATP"/>
    <property type="match status" value="1"/>
</dbReference>
<dbReference type="VEuPathDB" id="VectorBase:AALB20_038427"/>
<dbReference type="PROSITE" id="PS50011">
    <property type="entry name" value="PROTEIN_KINASE_DOM"/>
    <property type="match status" value="1"/>
</dbReference>
<dbReference type="InterPro" id="IPR033931">
    <property type="entry name" value="PDK1-typ_PH"/>
</dbReference>
<keyword evidence="5" id="KW-0433">Leucine-rich repeat</keyword>
<dbReference type="SUPFAM" id="SSF50729">
    <property type="entry name" value="PH domain-like"/>
    <property type="match status" value="1"/>
</dbReference>
<keyword evidence="8" id="KW-0547">Nucleotide-binding</keyword>
<dbReference type="GO" id="GO:0005524">
    <property type="term" value="F:ATP binding"/>
    <property type="evidence" value="ECO:0007669"/>
    <property type="project" value="UniProtKB-UniRule"/>
</dbReference>
<dbReference type="Gene3D" id="2.30.29.30">
    <property type="entry name" value="Pleckstrin-homology domain (PH domain)/Phosphotyrosine-binding domain (PTB)"/>
    <property type="match status" value="1"/>
</dbReference>
<evidence type="ECO:0000256" key="6">
    <source>
        <dbReference type="ARBA" id="ARBA00022679"/>
    </source>
</evidence>
<dbReference type="SUPFAM" id="SSF52058">
    <property type="entry name" value="L domain-like"/>
    <property type="match status" value="1"/>
</dbReference>
<feature type="region of interest" description="Disordered" evidence="13">
    <location>
        <begin position="1152"/>
        <end position="1246"/>
    </location>
</feature>
<dbReference type="InterPro" id="IPR039046">
    <property type="entry name" value="PDPK1"/>
</dbReference>
<dbReference type="SMART" id="SM00220">
    <property type="entry name" value="S_TKc"/>
    <property type="match status" value="1"/>
</dbReference>
<dbReference type="PANTHER" id="PTHR24356">
    <property type="entry name" value="SERINE/THREONINE-PROTEIN KINASE"/>
    <property type="match status" value="1"/>
</dbReference>
<dbReference type="GO" id="GO:0004674">
    <property type="term" value="F:protein serine/threonine kinase activity"/>
    <property type="evidence" value="ECO:0007669"/>
    <property type="project" value="UniProtKB-KW"/>
</dbReference>
<dbReference type="VEuPathDB" id="VectorBase:AALB20_034711"/>